<dbReference type="EC" id="2.6.1.92" evidence="4"/>
<evidence type="ECO:0000313" key="5">
    <source>
        <dbReference type="Proteomes" id="UP000886865"/>
    </source>
</evidence>
<dbReference type="GO" id="GO:0030170">
    <property type="term" value="F:pyridoxal phosphate binding"/>
    <property type="evidence" value="ECO:0007669"/>
    <property type="project" value="TreeGrafter"/>
</dbReference>
<dbReference type="Gene3D" id="3.40.640.10">
    <property type="entry name" value="Type I PLP-dependent aspartate aminotransferase-like (Major domain)"/>
    <property type="match status" value="1"/>
</dbReference>
<feature type="modified residue" description="N6-(pyridoxal phosphate)lysine" evidence="2">
    <location>
        <position position="184"/>
    </location>
</feature>
<dbReference type="CDD" id="cd00616">
    <property type="entry name" value="AHBA_syn"/>
    <property type="match status" value="1"/>
</dbReference>
<evidence type="ECO:0000256" key="1">
    <source>
        <dbReference type="PIRSR" id="PIRSR000390-1"/>
    </source>
</evidence>
<evidence type="ECO:0000256" key="2">
    <source>
        <dbReference type="PIRSR" id="PIRSR000390-2"/>
    </source>
</evidence>
<feature type="active site" description="Proton acceptor" evidence="1">
    <location>
        <position position="184"/>
    </location>
</feature>
<dbReference type="PANTHER" id="PTHR30244:SF34">
    <property type="entry name" value="DTDP-4-AMINO-4,6-DIDEOXYGALACTOSE TRANSAMINASE"/>
    <property type="match status" value="1"/>
</dbReference>
<dbReference type="Pfam" id="PF01041">
    <property type="entry name" value="DegT_DnrJ_EryC1"/>
    <property type="match status" value="1"/>
</dbReference>
<comment type="similarity">
    <text evidence="3">Belongs to the DegT/DnrJ/EryC1 family.</text>
</comment>
<keyword evidence="4" id="KW-0808">Transferase</keyword>
<evidence type="ECO:0000313" key="4">
    <source>
        <dbReference type="EMBL" id="HIS74219.1"/>
    </source>
</evidence>
<dbReference type="InterPro" id="IPR015421">
    <property type="entry name" value="PyrdxlP-dep_Trfase_major"/>
</dbReference>
<organism evidence="4 5">
    <name type="scientific">Candidatus Galligastranaerophilus intestinavium</name>
    <dbReference type="NCBI Taxonomy" id="2840836"/>
    <lineage>
        <taxon>Bacteria</taxon>
        <taxon>Candidatus Galligastranaerophilus</taxon>
    </lineage>
</organism>
<gene>
    <name evidence="4" type="primary">pseC</name>
    <name evidence="4" type="ORF">IAA86_04270</name>
</gene>
<dbReference type="AlphaFoldDB" id="A0A9D1FIN5"/>
<reference evidence="4" key="2">
    <citation type="journal article" date="2021" name="PeerJ">
        <title>Extensive microbial diversity within the chicken gut microbiome revealed by metagenomics and culture.</title>
        <authorList>
            <person name="Gilroy R."/>
            <person name="Ravi A."/>
            <person name="Getino M."/>
            <person name="Pursley I."/>
            <person name="Horton D.L."/>
            <person name="Alikhan N.F."/>
            <person name="Baker D."/>
            <person name="Gharbi K."/>
            <person name="Hall N."/>
            <person name="Watson M."/>
            <person name="Adriaenssens E.M."/>
            <person name="Foster-Nyarko E."/>
            <person name="Jarju S."/>
            <person name="Secka A."/>
            <person name="Antonio M."/>
            <person name="Oren A."/>
            <person name="Chaudhuri R.R."/>
            <person name="La Ragione R."/>
            <person name="Hildebrand F."/>
            <person name="Pallen M.J."/>
        </authorList>
    </citation>
    <scope>NUCLEOTIDE SEQUENCE</scope>
    <source>
        <strain evidence="4">CHK152-2871</strain>
    </source>
</reference>
<dbReference type="SUPFAM" id="SSF53383">
    <property type="entry name" value="PLP-dependent transferases"/>
    <property type="match status" value="1"/>
</dbReference>
<dbReference type="PIRSF" id="PIRSF000390">
    <property type="entry name" value="PLP_StrS"/>
    <property type="match status" value="1"/>
</dbReference>
<dbReference type="InterPro" id="IPR020026">
    <property type="entry name" value="PseC"/>
</dbReference>
<keyword evidence="2 3" id="KW-0663">Pyridoxal phosphate</keyword>
<name>A0A9D1FIN5_9BACT</name>
<dbReference type="InterPro" id="IPR000653">
    <property type="entry name" value="DegT/StrS_aminotransferase"/>
</dbReference>
<keyword evidence="4" id="KW-0032">Aminotransferase</keyword>
<dbReference type="EMBL" id="DVJQ01000037">
    <property type="protein sequence ID" value="HIS74219.1"/>
    <property type="molecule type" value="Genomic_DNA"/>
</dbReference>
<dbReference type="InterPro" id="IPR015422">
    <property type="entry name" value="PyrdxlP-dep_Trfase_small"/>
</dbReference>
<protein>
    <submittedName>
        <fullName evidence="4">UDP-4-amino-4, 6-dideoxy-N-acetyl-beta-L-altrosamine transaminase</fullName>
        <ecNumber evidence="4">2.6.1.92</ecNumber>
    </submittedName>
</protein>
<dbReference type="Gene3D" id="3.90.1150.10">
    <property type="entry name" value="Aspartate Aminotransferase, domain 1"/>
    <property type="match status" value="1"/>
</dbReference>
<dbReference type="NCBIfam" id="TIGR03588">
    <property type="entry name" value="PseC"/>
    <property type="match status" value="1"/>
</dbReference>
<dbReference type="GO" id="GO:0008483">
    <property type="term" value="F:transaminase activity"/>
    <property type="evidence" value="ECO:0007669"/>
    <property type="project" value="UniProtKB-KW"/>
</dbReference>
<dbReference type="GO" id="GO:0000271">
    <property type="term" value="P:polysaccharide biosynthetic process"/>
    <property type="evidence" value="ECO:0007669"/>
    <property type="project" value="TreeGrafter"/>
</dbReference>
<dbReference type="InterPro" id="IPR015424">
    <property type="entry name" value="PyrdxlP-dep_Trfase"/>
</dbReference>
<proteinExistence type="inferred from homology"/>
<comment type="caution">
    <text evidence="4">The sequence shown here is derived from an EMBL/GenBank/DDBJ whole genome shotgun (WGS) entry which is preliminary data.</text>
</comment>
<accession>A0A9D1FIN5</accession>
<sequence>MKTYNYGKQHIDLSDILAVIGVLKSPFLTCGPKVKEFERAICNYTGAKYCVAVNSATSGLHVAMLALGIKEGDEVITSPMTFLASANCARYCGAAVKFADIEEKTANIDPNEIEKKITPKTKAIIPVHFAGQSCDMEKIYEIAKKHNLKVVEDAAHAIGSEYKGKKVGCCEFSDMAVFSFHPVKTITTGEGGAVVTNNFELYQKLLAYRSHGMHKDGEMQNTWEYEMRELGYNYRMTDIQAALGISQLKKLEKFKKRRREIVEYYNKNLGLAHLEEMEYSNACFHLYPVMVRNRAEFYQKAKKEGLNLQVHYIPVHTQPYYREQGYNWGDFPNAEIYYKKCISLPLYPDLTNKDLDEIVKRIKNFA</sequence>
<dbReference type="Proteomes" id="UP000886865">
    <property type="component" value="Unassembled WGS sequence"/>
</dbReference>
<dbReference type="PANTHER" id="PTHR30244">
    <property type="entry name" value="TRANSAMINASE"/>
    <property type="match status" value="1"/>
</dbReference>
<reference evidence="4" key="1">
    <citation type="submission" date="2020-10" db="EMBL/GenBank/DDBJ databases">
        <authorList>
            <person name="Gilroy R."/>
        </authorList>
    </citation>
    <scope>NUCLEOTIDE SEQUENCE</scope>
    <source>
        <strain evidence="4">CHK152-2871</strain>
    </source>
</reference>
<evidence type="ECO:0000256" key="3">
    <source>
        <dbReference type="RuleBase" id="RU004508"/>
    </source>
</evidence>